<name>A0ABY8CAZ1_9GAMM</name>
<evidence type="ECO:0000313" key="2">
    <source>
        <dbReference type="EMBL" id="WEJ61860.1"/>
    </source>
</evidence>
<reference evidence="2 3" key="1">
    <citation type="submission" date="2022-06" db="EMBL/GenBank/DDBJ databases">
        <title>Thiomicrohabdus sp. nov, an obligately chemolithoautotrophic, sulfur-oxidizing bacterium isolated from beach of Guanyin Mountain. Amoy.</title>
        <authorList>
            <person name="Zhu H."/>
        </authorList>
    </citation>
    <scope>NUCLEOTIDE SEQUENCE [LARGE SCALE GENOMIC DNA]</scope>
    <source>
        <strain evidence="2 3">XGS-01</strain>
    </source>
</reference>
<protein>
    <submittedName>
        <fullName evidence="2">Chalcone isomerase family protein</fullName>
    </submittedName>
</protein>
<dbReference type="InterPro" id="IPR016087">
    <property type="entry name" value="Chalcone_isomerase"/>
</dbReference>
<keyword evidence="3" id="KW-1185">Reference proteome</keyword>
<gene>
    <name evidence="2" type="ORF">NR989_07510</name>
</gene>
<proteinExistence type="predicted"/>
<dbReference type="GO" id="GO:0016853">
    <property type="term" value="F:isomerase activity"/>
    <property type="evidence" value="ECO:0007669"/>
    <property type="project" value="UniProtKB-KW"/>
</dbReference>
<feature type="domain" description="Chalcone isomerase" evidence="1">
    <location>
        <begin position="23"/>
        <end position="158"/>
    </location>
</feature>
<evidence type="ECO:0000259" key="1">
    <source>
        <dbReference type="Pfam" id="PF16036"/>
    </source>
</evidence>
<keyword evidence="2" id="KW-0413">Isomerase</keyword>
<evidence type="ECO:0000313" key="3">
    <source>
        <dbReference type="Proteomes" id="UP001222275"/>
    </source>
</evidence>
<organism evidence="2 3">
    <name type="scientific">Thiomicrorhabdus lithotrophica</name>
    <dbReference type="NCBI Taxonomy" id="2949997"/>
    <lineage>
        <taxon>Bacteria</taxon>
        <taxon>Pseudomonadati</taxon>
        <taxon>Pseudomonadota</taxon>
        <taxon>Gammaproteobacteria</taxon>
        <taxon>Thiotrichales</taxon>
        <taxon>Piscirickettsiaceae</taxon>
        <taxon>Thiomicrorhabdus</taxon>
    </lineage>
</organism>
<dbReference type="Proteomes" id="UP001222275">
    <property type="component" value="Chromosome"/>
</dbReference>
<sequence>MSFSTAAVSNDKGVEDENWTQVSSGTATWMFFDVYNARLFANKSVLPQDFLSDAEPLKLELCYLKAISTDIFIEGANKVLPKTLTTTLQNEVNRLHQSYQSVEPDDCYVLEYAPQTGTQLKLNNQTVFSSHVDGFKAVYFGVWLGENPLSESLKSSLLVPAY</sequence>
<accession>A0ABY8CAZ1</accession>
<dbReference type="EMBL" id="CP102381">
    <property type="protein sequence ID" value="WEJ61860.1"/>
    <property type="molecule type" value="Genomic_DNA"/>
</dbReference>
<dbReference type="Pfam" id="PF16036">
    <property type="entry name" value="Chalcone_3"/>
    <property type="match status" value="1"/>
</dbReference>
<dbReference type="RefSeq" id="WP_275594120.1">
    <property type="nucleotide sequence ID" value="NZ_CP102381.1"/>
</dbReference>